<feature type="binding site" evidence="6">
    <location>
        <begin position="162"/>
        <end position="169"/>
    </location>
    <ligand>
        <name>ATP</name>
        <dbReference type="ChEBI" id="CHEBI:30616"/>
    </ligand>
</feature>
<dbReference type="InterPro" id="IPR036961">
    <property type="entry name" value="Kinesin_motor_dom_sf"/>
</dbReference>
<evidence type="ECO:0000256" key="4">
    <source>
        <dbReference type="ARBA" id="ARBA00023175"/>
    </source>
</evidence>
<dbReference type="SMART" id="SM00242">
    <property type="entry name" value="MYSc"/>
    <property type="match status" value="1"/>
</dbReference>
<evidence type="ECO:0000313" key="12">
    <source>
        <dbReference type="Proteomes" id="UP001363151"/>
    </source>
</evidence>
<dbReference type="PRINTS" id="PR00193">
    <property type="entry name" value="MYOSINHEAVY"/>
</dbReference>
<dbReference type="InterPro" id="IPR001609">
    <property type="entry name" value="Myosin_head_motor_dom-like"/>
</dbReference>
<proteinExistence type="inferred from homology"/>
<comment type="similarity">
    <text evidence="6">Belongs to the TRAFAC class myosin-kinesin ATPase superfamily. Myosin family.</text>
</comment>
<dbReference type="Gene3D" id="1.25.40.530">
    <property type="entry name" value="MyTH4 domain"/>
    <property type="match status" value="1"/>
</dbReference>
<evidence type="ECO:0000256" key="7">
    <source>
        <dbReference type="SAM" id="Coils"/>
    </source>
</evidence>
<dbReference type="Pfam" id="PF00063">
    <property type="entry name" value="Myosin_head"/>
    <property type="match status" value="1"/>
</dbReference>
<dbReference type="SMART" id="SM00139">
    <property type="entry name" value="MyTH4"/>
    <property type="match status" value="1"/>
</dbReference>
<dbReference type="InterPro" id="IPR000857">
    <property type="entry name" value="MyTH4_dom"/>
</dbReference>
<dbReference type="Gene3D" id="3.40.850.10">
    <property type="entry name" value="Kinesin motor domain"/>
    <property type="match status" value="1"/>
</dbReference>
<keyword evidence="4 6" id="KW-0505">Motor protein</keyword>
<dbReference type="Proteomes" id="UP001363151">
    <property type="component" value="Unassembled WGS sequence"/>
</dbReference>
<dbReference type="InterPro" id="IPR038185">
    <property type="entry name" value="MyTH4_dom_sf"/>
</dbReference>
<dbReference type="PANTHER" id="PTHR13140">
    <property type="entry name" value="MYOSIN"/>
    <property type="match status" value="1"/>
</dbReference>
<comment type="caution">
    <text evidence="11">The sequence shown here is derived from an EMBL/GenBank/DDBJ whole genome shotgun (WGS) entry which is preliminary data.</text>
</comment>
<keyword evidence="7" id="KW-0175">Coiled coil</keyword>
<feature type="region of interest" description="Disordered" evidence="8">
    <location>
        <begin position="1303"/>
        <end position="1334"/>
    </location>
</feature>
<feature type="domain" description="Myosin motor" evidence="10">
    <location>
        <begin position="66"/>
        <end position="762"/>
    </location>
</feature>
<dbReference type="Gene3D" id="1.10.10.820">
    <property type="match status" value="1"/>
</dbReference>
<dbReference type="Gene3D" id="1.20.58.530">
    <property type="match status" value="1"/>
</dbReference>
<evidence type="ECO:0000256" key="2">
    <source>
        <dbReference type="ARBA" id="ARBA00022840"/>
    </source>
</evidence>
<sequence>MAAASFEPGSWVWIADEADLVVPAKVLSRFKAGEATRVERANGAVEALDAKASRACSPCDRQCFDAAIEDLITLDDLNEHALLHTLRARYGGDAIYTRVSDVLISVNPFKVLPIYTPETLATYVRAGGRASTDLPPHCYGVSAAAHAALVEKGESQAICISGESGAGKTEAMKLMLQHLAEASGRAQSGARGDANVEQMILRSNPLTEAFGNAKTLRNNNSSRFGKWTALTLTPGGAIATGEIVEYLLEKSRVAWQAEGERNYHGFYQLLAGGAHDAALAATLAGLDAFDAAAHAYTSRSSCATVPGTSDEADFEEVRASFRAVGVGGDEESMIWRVVAAVLVLGDVAFDGDDAAAVATARALADAASLFGCDAPQLQEALVAKYIGTRSVVRSTLSPAQAADARDAFAKATYARLFSWIVARVNGSLREQLGGAGARRGLLIGVLDIFGFEYFEVNSLEQLCINYCNEKLQFFFNDYVFNKEADEYVREGVDLELVEFQNNGPTLALLEAKRTGVFAMVDEEIAVPRGSDASLLSKLKKQHGKDASYEVPSPKVPRAGSSFGVRHYAATVRYVVDGFLEKNRDALLDALVALGASSSNAVARALYADAAAASSATKAPARKKKKSLCGKFRAQLDDLVAALARCAPHFVRCIKPNAEKRPDLFTSAMVQGQMRCAGVLEVCKIRRAGFALCFAYRVSFDAFARRYGCVSGTKGAAAADLVAAFATPDASGAALLAARSYALGRTKVFLRAESRSALEDARAAALERFYVRVQSAGRRRVAAVQYARYAAIRAALREAVAARDVGRVDAALGAQDYALLPYGGEHLPELREARRLAEAFANVKAKLVALKAARDARALPKILEALEAMRVEAPSPVVGDAVAEAEELVAVLEREPELEARLRDAAAASAVQRHGRGRPPRRAGAEAAVGEAEAFNGTRGGRVPLAAVDDARDALAAARLADEAHDALAAAITPATAAPSAPGSRRAARLEAAAGSDFGAAAADALAVADDALRRFAGDDATAADLVRRAGQENSRPVVFRARFRSIRFGVRMIARQISREWRTRKRSSRRRRGAGDDDEPPAGVAVAVAHLRSALDTAGLGERHADVVAAAADALVSVEAAAERSRRLERRAHEAELEAAAAERKRRRDGAEAALLGDVGALRAAAAAWDPAGLEAARAASPRVPVGRRRARARQGSGPAAALGILGDDDDVDGDGLEAVAKRLAKAGKALRADAPPALTAFFGDAVDRAAPLAGGAEDVGASAAPLKELRPALDALDAALGACKASFGFDDTNDADCRDAKRAGPPRPAAVGGPRCGASAASPRGAATRRTSRRCSRASAEIAAAEAALAACDRGEANASVERGRLAAAREASDARARAERAILGAVAAGDGDGAGAIGAALDAALDLGLFDSDAVFEGRAALRRADARRRAAAALEAAAAAATAGDGRRRARRTSARRWTGWPRRPRPSRGSATTRRSSTPRSGPPRPRRGLLEAQRDLVGDLRDAAAARDGDGAKKALAAVDAFLRERRGRFVKLERGCALCRETSRLVASLDAERALRDVVVAGRAMLARSRGADGSSASATRDMVERTADAAAAARDAGDVDGRLLEEAGALLVALEEAAATLRDAHGVDGFGLASFRKLRRPADYAEGLASAAEKQQALRRRFVHQAVPLHTSQLVLGGKALDAARACHRDILGFCGDMFMSYPEAMAENLAAHGFGGPEDLRDEIFVQLAKQASANPSASSAFKCWRLLFLCASTFPPSAELLPILVHFCEAADCQGPPGDHVRDVLDALAPARKVLEAAGGGALEPGALLVPLAPAPPTAGAVHGLLFGGGARSGAPSSSYAKLRRASVDRKLVRLREVGGNMSDLQPLVDMGIVPIELKDVVDGAAATDEDVEAAFEQLEILEHADEVRARFDELIRAAEEAVASEDGARDYHAMDLEAQLNLVQTTKVPGLDVSQIIDAEELVARMYDQLDLQATLAAAVDARDLAGLDEGLARARDMGDAGLARCRDAAELRAKLAPSLQKRLSAFLGL</sequence>
<feature type="compositionally biased region" description="Low complexity" evidence="8">
    <location>
        <begin position="1310"/>
        <end position="1330"/>
    </location>
</feature>
<feature type="coiled-coil region" evidence="7">
    <location>
        <begin position="1118"/>
        <end position="1145"/>
    </location>
</feature>
<dbReference type="Gene3D" id="1.20.120.720">
    <property type="entry name" value="Myosin VI head, motor domain, U50 subdomain"/>
    <property type="match status" value="1"/>
</dbReference>
<dbReference type="Gene3D" id="1.20.5.4820">
    <property type="match status" value="1"/>
</dbReference>
<evidence type="ECO:0000259" key="9">
    <source>
        <dbReference type="PROSITE" id="PS51016"/>
    </source>
</evidence>
<feature type="region of interest" description="Actin-binding" evidence="6">
    <location>
        <begin position="635"/>
        <end position="657"/>
    </location>
</feature>
<keyword evidence="12" id="KW-1185">Reference proteome</keyword>
<dbReference type="PANTHER" id="PTHR13140:SF706">
    <property type="entry name" value="DILUTE CLASS UNCONVENTIONAL MYOSIN, ISOFORM C"/>
    <property type="match status" value="1"/>
</dbReference>
<evidence type="ECO:0000256" key="1">
    <source>
        <dbReference type="ARBA" id="ARBA00022741"/>
    </source>
</evidence>
<feature type="region of interest" description="Disordered" evidence="8">
    <location>
        <begin position="1445"/>
        <end position="1495"/>
    </location>
</feature>
<keyword evidence="5 6" id="KW-0009">Actin-binding</keyword>
<organism evidence="11 12">
    <name type="scientific">Aureococcus anophagefferens</name>
    <name type="common">Harmful bloom alga</name>
    <dbReference type="NCBI Taxonomy" id="44056"/>
    <lineage>
        <taxon>Eukaryota</taxon>
        <taxon>Sar</taxon>
        <taxon>Stramenopiles</taxon>
        <taxon>Ochrophyta</taxon>
        <taxon>Pelagophyceae</taxon>
        <taxon>Pelagomonadales</taxon>
        <taxon>Pelagomonadaceae</taxon>
        <taxon>Aureococcus</taxon>
    </lineage>
</organism>
<evidence type="ECO:0000313" key="11">
    <source>
        <dbReference type="EMBL" id="KAK7233977.1"/>
    </source>
</evidence>
<evidence type="ECO:0000256" key="5">
    <source>
        <dbReference type="ARBA" id="ARBA00023203"/>
    </source>
</evidence>
<dbReference type="EMBL" id="JBBJCI010000353">
    <property type="protein sequence ID" value="KAK7233977.1"/>
    <property type="molecule type" value="Genomic_DNA"/>
</dbReference>
<accession>A0ABR1FNC4</accession>
<evidence type="ECO:0000256" key="8">
    <source>
        <dbReference type="SAM" id="MobiDB-lite"/>
    </source>
</evidence>
<keyword evidence="3 6" id="KW-0518">Myosin</keyword>
<evidence type="ECO:0000256" key="3">
    <source>
        <dbReference type="ARBA" id="ARBA00023123"/>
    </source>
</evidence>
<feature type="region of interest" description="Disordered" evidence="8">
    <location>
        <begin position="1061"/>
        <end position="1082"/>
    </location>
</feature>
<keyword evidence="1 6" id="KW-0547">Nucleotide-binding</keyword>
<dbReference type="Pfam" id="PF00784">
    <property type="entry name" value="MyTH4"/>
    <property type="match status" value="1"/>
</dbReference>
<evidence type="ECO:0000256" key="6">
    <source>
        <dbReference type="PROSITE-ProRule" id="PRU00782"/>
    </source>
</evidence>
<protein>
    <submittedName>
        <fullName evidence="11">Myosin-like protein</fullName>
    </submittedName>
</protein>
<name>A0ABR1FNC4_AURAN</name>
<feature type="compositionally biased region" description="Basic residues" evidence="8">
    <location>
        <begin position="1062"/>
        <end position="1072"/>
    </location>
</feature>
<dbReference type="PROSITE" id="PS51456">
    <property type="entry name" value="MYOSIN_MOTOR"/>
    <property type="match status" value="1"/>
</dbReference>
<dbReference type="PROSITE" id="PS51016">
    <property type="entry name" value="MYTH4"/>
    <property type="match status" value="1"/>
</dbReference>
<feature type="domain" description="MyTH4" evidence="9">
    <location>
        <begin position="1671"/>
        <end position="1823"/>
    </location>
</feature>
<keyword evidence="2 6" id="KW-0067">ATP-binding</keyword>
<gene>
    <name evidence="11" type="ORF">SO694_00102023</name>
</gene>
<dbReference type="InterPro" id="IPR027417">
    <property type="entry name" value="P-loop_NTPase"/>
</dbReference>
<reference evidence="11 12" key="1">
    <citation type="submission" date="2024-03" db="EMBL/GenBank/DDBJ databases">
        <title>Aureococcus anophagefferens CCMP1851 and Kratosvirus quantuckense: Draft genome of a second virus-susceptible host strain in the model system.</title>
        <authorList>
            <person name="Chase E."/>
            <person name="Truchon A.R."/>
            <person name="Schepens W."/>
            <person name="Wilhelm S.W."/>
        </authorList>
    </citation>
    <scope>NUCLEOTIDE SEQUENCE [LARGE SCALE GENOMIC DNA]</scope>
    <source>
        <strain evidence="11 12">CCMP1851</strain>
    </source>
</reference>
<dbReference type="CDD" id="cd00124">
    <property type="entry name" value="MYSc"/>
    <property type="match status" value="1"/>
</dbReference>
<evidence type="ECO:0000259" key="10">
    <source>
        <dbReference type="PROSITE" id="PS51456"/>
    </source>
</evidence>
<dbReference type="SUPFAM" id="SSF52540">
    <property type="entry name" value="P-loop containing nucleoside triphosphate hydrolases"/>
    <property type="match status" value="1"/>
</dbReference>
<feature type="compositionally biased region" description="Low complexity" evidence="8">
    <location>
        <begin position="1459"/>
        <end position="1484"/>
    </location>
</feature>